<dbReference type="Gene3D" id="3.30.950.30">
    <property type="entry name" value="Schlafen, AAA domain"/>
    <property type="match status" value="1"/>
</dbReference>
<dbReference type="EMBL" id="JBHMEW010000024">
    <property type="protein sequence ID" value="MFB9210928.1"/>
    <property type="molecule type" value="Genomic_DNA"/>
</dbReference>
<dbReference type="InterPro" id="IPR007421">
    <property type="entry name" value="Schlafen_AlbA_2_dom"/>
</dbReference>
<keyword evidence="3" id="KW-1185">Reference proteome</keyword>
<reference evidence="2 3" key="1">
    <citation type="submission" date="2024-09" db="EMBL/GenBank/DDBJ databases">
        <authorList>
            <person name="Sun Q."/>
            <person name="Mori K."/>
        </authorList>
    </citation>
    <scope>NUCLEOTIDE SEQUENCE [LARGE SCALE GENOMIC DNA]</scope>
    <source>
        <strain evidence="2 3">CECT 7682</strain>
    </source>
</reference>
<evidence type="ECO:0000259" key="1">
    <source>
        <dbReference type="Pfam" id="PF04326"/>
    </source>
</evidence>
<feature type="domain" description="Schlafen AlbA-2" evidence="1">
    <location>
        <begin position="25"/>
        <end position="106"/>
    </location>
</feature>
<evidence type="ECO:0000313" key="2">
    <source>
        <dbReference type="EMBL" id="MFB9210928.1"/>
    </source>
</evidence>
<dbReference type="Pfam" id="PF04326">
    <property type="entry name" value="SLFN_AlbA_2"/>
    <property type="match status" value="1"/>
</dbReference>
<accession>A0ABV5J284</accession>
<dbReference type="RefSeq" id="WP_290248220.1">
    <property type="nucleotide sequence ID" value="NZ_JAUFQT010000001.1"/>
</dbReference>
<evidence type="ECO:0000313" key="3">
    <source>
        <dbReference type="Proteomes" id="UP001589654"/>
    </source>
</evidence>
<protein>
    <submittedName>
        <fullName evidence="2">Helix-turn-helix domain-containing protein</fullName>
    </submittedName>
</protein>
<organism evidence="2 3">
    <name type="scientific">Echinicola jeungdonensis</name>
    <dbReference type="NCBI Taxonomy" id="709343"/>
    <lineage>
        <taxon>Bacteria</taxon>
        <taxon>Pseudomonadati</taxon>
        <taxon>Bacteroidota</taxon>
        <taxon>Cytophagia</taxon>
        <taxon>Cytophagales</taxon>
        <taxon>Cyclobacteriaceae</taxon>
        <taxon>Echinicola</taxon>
    </lineage>
</organism>
<gene>
    <name evidence="2" type="ORF">ACFFUR_03855</name>
</gene>
<comment type="caution">
    <text evidence="2">The sequence shown here is derived from an EMBL/GenBank/DDBJ whole genome shotgun (WGS) entry which is preliminary data.</text>
</comment>
<dbReference type="InterPro" id="IPR038461">
    <property type="entry name" value="Schlafen_AlbA_2_dom_sf"/>
</dbReference>
<proteinExistence type="predicted"/>
<sequence>MKSFYDKEDYKISDIQSLIDNEVEESIYLDFKASDALGKTDGKKKEISKDVASFANSDGGIIIYGIKEENHKANSFTYIDGNEFTKEWLERVINSSIQRRIDEIKIIPIRQN</sequence>
<name>A0ABV5J284_9BACT</name>
<dbReference type="Proteomes" id="UP001589654">
    <property type="component" value="Unassembled WGS sequence"/>
</dbReference>